<name>A0A7T3RE56_9SPIR</name>
<comment type="similarity">
    <text evidence="1">Belongs to the HipA Ser/Thr kinase family.</text>
</comment>
<dbReference type="RefSeq" id="WP_198442939.1">
    <property type="nucleotide sequence ID" value="NZ_CBCSHE010000012.1"/>
</dbReference>
<dbReference type="Pfam" id="PF07804">
    <property type="entry name" value="HipA_C"/>
    <property type="match status" value="1"/>
</dbReference>
<dbReference type="InterPro" id="IPR017508">
    <property type="entry name" value="HipA_N1"/>
</dbReference>
<evidence type="ECO:0000256" key="1">
    <source>
        <dbReference type="ARBA" id="ARBA00010164"/>
    </source>
</evidence>
<dbReference type="Gene3D" id="1.10.1070.20">
    <property type="match status" value="1"/>
</dbReference>
<evidence type="ECO:0000256" key="3">
    <source>
        <dbReference type="ARBA" id="ARBA00022777"/>
    </source>
</evidence>
<evidence type="ECO:0000256" key="2">
    <source>
        <dbReference type="ARBA" id="ARBA00022679"/>
    </source>
</evidence>
<protein>
    <submittedName>
        <fullName evidence="6">Type II toxin-antitoxin system HipA family toxin</fullName>
    </submittedName>
</protein>
<keyword evidence="3" id="KW-0418">Kinase</keyword>
<keyword evidence="7" id="KW-1185">Reference proteome</keyword>
<dbReference type="GO" id="GO:0004674">
    <property type="term" value="F:protein serine/threonine kinase activity"/>
    <property type="evidence" value="ECO:0007669"/>
    <property type="project" value="TreeGrafter"/>
</dbReference>
<dbReference type="InterPro" id="IPR052028">
    <property type="entry name" value="HipA_Ser/Thr_kinase"/>
</dbReference>
<dbReference type="InterPro" id="IPR012893">
    <property type="entry name" value="HipA-like_C"/>
</dbReference>
<evidence type="ECO:0000259" key="5">
    <source>
        <dbReference type="Pfam" id="PF13657"/>
    </source>
</evidence>
<keyword evidence="2" id="KW-0808">Transferase</keyword>
<evidence type="ECO:0000313" key="7">
    <source>
        <dbReference type="Proteomes" id="UP000595224"/>
    </source>
</evidence>
<gene>
    <name evidence="6" type="ORF">IWA51_01930</name>
</gene>
<dbReference type="Pfam" id="PF13657">
    <property type="entry name" value="Couple_hipA"/>
    <property type="match status" value="1"/>
</dbReference>
<evidence type="ECO:0000313" key="6">
    <source>
        <dbReference type="EMBL" id="QQA01400.1"/>
    </source>
</evidence>
<accession>A0A7T3RE56</accession>
<dbReference type="AlphaFoldDB" id="A0A7T3RE56"/>
<reference evidence="6 7" key="1">
    <citation type="submission" date="2020-11" db="EMBL/GenBank/DDBJ databases">
        <title>Treponema Peruensis nv. sp., first commensal Treponema isolated from human feces.</title>
        <authorList>
            <person name="Belkhou C."/>
            <person name="Raes J."/>
        </authorList>
    </citation>
    <scope>NUCLEOTIDE SEQUENCE [LARGE SCALE GENOMIC DNA]</scope>
    <source>
        <strain evidence="6 7">RCC2812</strain>
    </source>
</reference>
<dbReference type="CDD" id="cd17793">
    <property type="entry name" value="HipA"/>
    <property type="match status" value="1"/>
</dbReference>
<dbReference type="PANTHER" id="PTHR37419:SF1">
    <property type="entry name" value="SERINE_THREONINE-PROTEIN KINASE TOXIN HIPA"/>
    <property type="match status" value="1"/>
</dbReference>
<dbReference type="Proteomes" id="UP000595224">
    <property type="component" value="Chromosome"/>
</dbReference>
<organism evidence="6 7">
    <name type="scientific">Treponema peruense</name>
    <dbReference type="NCBI Taxonomy" id="2787628"/>
    <lineage>
        <taxon>Bacteria</taxon>
        <taxon>Pseudomonadati</taxon>
        <taxon>Spirochaetota</taxon>
        <taxon>Spirochaetia</taxon>
        <taxon>Spirochaetales</taxon>
        <taxon>Treponemataceae</taxon>
        <taxon>Treponema</taxon>
    </lineage>
</organism>
<feature type="domain" description="HipA N-terminal subdomain 1" evidence="5">
    <location>
        <begin position="3"/>
        <end position="101"/>
    </location>
</feature>
<dbReference type="PANTHER" id="PTHR37419">
    <property type="entry name" value="SERINE/THREONINE-PROTEIN KINASE TOXIN HIPA"/>
    <property type="match status" value="1"/>
</dbReference>
<evidence type="ECO:0000259" key="4">
    <source>
        <dbReference type="Pfam" id="PF07804"/>
    </source>
</evidence>
<dbReference type="GO" id="GO:0005829">
    <property type="term" value="C:cytosol"/>
    <property type="evidence" value="ECO:0007669"/>
    <property type="project" value="TreeGrafter"/>
</dbReference>
<proteinExistence type="inferred from homology"/>
<dbReference type="KEGG" id="tper:IWA51_01930"/>
<sequence>MKLDVYLFDKKCGELYSTSNNGVVFEYTKEYCEEQNNIPLSISLPIEKKTFTQKECIPYFFGLLPEGEIKQQIANELHISETSTLKLLEALGGECAGTVSLFNSEEKYIIPKSEYEFNDENYQLISNKEIADKILNCTKTPILFSDKEYRLSLAGAQQKIALANFNGSWYIPKNGAPSTHIIKPSRKDYTDIGINEYFSMSIAKEFLRDVPKCNILNLKNDTDSFDVFCIERYDRQIINKNESIKIKRIHQEDFCQALGIMSTNKYQNDGGPGIAQIINLIKNKSSQPVVDVQKTIEYFIFNFLIGNCDAHGKNYSLLWNNGIKLAPAYDIVSTVVYENLSRNLSMKIGGHYEIDKISKSHFIDTFEKCGINRRIINKTFEKFYSKIQNINNVFSNTPIAQKYNLLLEKIIIQINKFIQEP</sequence>
<feature type="domain" description="HipA-like C-terminal" evidence="4">
    <location>
        <begin position="151"/>
        <end position="387"/>
    </location>
</feature>
<dbReference type="NCBIfam" id="TIGR03071">
    <property type="entry name" value="couple_hipA"/>
    <property type="match status" value="1"/>
</dbReference>
<dbReference type="EMBL" id="CP064936">
    <property type="protein sequence ID" value="QQA01400.1"/>
    <property type="molecule type" value="Genomic_DNA"/>
</dbReference>